<keyword evidence="2" id="KW-0677">Repeat</keyword>
<dbReference type="PANTHER" id="PTHR36220:SF1">
    <property type="entry name" value="GAMMA TUBULIN COMPLEX COMPONENT C-TERMINAL DOMAIN-CONTAINING PROTEIN"/>
    <property type="match status" value="1"/>
</dbReference>
<feature type="chain" id="PRO_5046753791" evidence="4">
    <location>
        <begin position="17"/>
        <end position="496"/>
    </location>
</feature>
<sequence length="496" mass="50496">MLAAIGLVGASSPAVAQSCTAGTESDFDGDGKFDLAIGDPDATVAGKLRAGRVHVAYGSGAAVTIDADDIPNNENGAGERFGFSMDTVDWNGDGCTDLFIGAPYEAWASGMAETGIVVFIPGSPTGLDTALAKNWSQASFDGDTGVDTNHPGDRFGWDIAAGLDTAGDPFIVVGVPGESTTTTEGVVLNHGGNVFYARPGNAIDFNQNSAGFADSFEDGDMFGYSVAASESGFVVGVPGEDANYSDHTIHDAGTMFLMAHSDASTVPAPIAAWGQGNTTISGEFEDGDMYGYSLDMVDYISTGGGAAKMMIAIGASGEDTSAGLSSVVWSPGSGFTEYKTISQDGDGAAADAAEPGDMFGAAVAMVNRTPGQNTGVNTLLMTVGVPGEDDEATGLFDVGEAQLFSMTEDQAQENNPVRPRLPAEKFTPADGAGIGQVLYANKQYLFVSATGATGPAVYRIPWDNLVAGAAAAVTSYTPATFGLTNADVVSFGASLA</sequence>
<evidence type="ECO:0000313" key="6">
    <source>
        <dbReference type="Proteomes" id="UP001596470"/>
    </source>
</evidence>
<comment type="caution">
    <text evidence="5">The sequence shown here is derived from an EMBL/GenBank/DDBJ whole genome shotgun (WGS) entry which is preliminary data.</text>
</comment>
<evidence type="ECO:0000313" key="5">
    <source>
        <dbReference type="EMBL" id="MFC6957186.1"/>
    </source>
</evidence>
<proteinExistence type="predicted"/>
<dbReference type="RefSeq" id="WP_382348317.1">
    <property type="nucleotide sequence ID" value="NZ_JBHMBP010000002.1"/>
</dbReference>
<dbReference type="Proteomes" id="UP001596470">
    <property type="component" value="Unassembled WGS sequence"/>
</dbReference>
<dbReference type="Gene3D" id="2.130.10.130">
    <property type="entry name" value="Integrin alpha, N-terminal"/>
    <property type="match status" value="2"/>
</dbReference>
<evidence type="ECO:0000256" key="3">
    <source>
        <dbReference type="ARBA" id="ARBA00023180"/>
    </source>
</evidence>
<dbReference type="EMBL" id="JBHSYS010000002">
    <property type="protein sequence ID" value="MFC6957186.1"/>
    <property type="molecule type" value="Genomic_DNA"/>
</dbReference>
<keyword evidence="6" id="KW-1185">Reference proteome</keyword>
<dbReference type="InterPro" id="IPR013517">
    <property type="entry name" value="FG-GAP"/>
</dbReference>
<accession>A0ABW2D7J9</accession>
<dbReference type="SUPFAM" id="SSF69318">
    <property type="entry name" value="Integrin alpha N-terminal domain"/>
    <property type="match status" value="1"/>
</dbReference>
<feature type="signal peptide" evidence="4">
    <location>
        <begin position="1"/>
        <end position="16"/>
    </location>
</feature>
<dbReference type="SMART" id="SM00191">
    <property type="entry name" value="Int_alpha"/>
    <property type="match status" value="3"/>
</dbReference>
<evidence type="ECO:0000256" key="2">
    <source>
        <dbReference type="ARBA" id="ARBA00022737"/>
    </source>
</evidence>
<evidence type="ECO:0000256" key="4">
    <source>
        <dbReference type="SAM" id="SignalP"/>
    </source>
</evidence>
<gene>
    <name evidence="5" type="ORF">ACFQS3_08275</name>
</gene>
<dbReference type="PROSITE" id="PS51470">
    <property type="entry name" value="FG_GAP"/>
    <property type="match status" value="1"/>
</dbReference>
<keyword evidence="1 4" id="KW-0732">Signal</keyword>
<dbReference type="Pfam" id="PF01839">
    <property type="entry name" value="FG-GAP"/>
    <property type="match status" value="2"/>
</dbReference>
<name>A0ABW2D7J9_9ACTN</name>
<dbReference type="PANTHER" id="PTHR36220">
    <property type="entry name" value="UNNAMED PRODUCT"/>
    <property type="match status" value="1"/>
</dbReference>
<evidence type="ECO:0000256" key="1">
    <source>
        <dbReference type="ARBA" id="ARBA00022729"/>
    </source>
</evidence>
<protein>
    <submittedName>
        <fullName evidence="5">VCBS repeat-containing protein</fullName>
    </submittedName>
</protein>
<keyword evidence="3" id="KW-0325">Glycoprotein</keyword>
<reference evidence="6" key="1">
    <citation type="journal article" date="2019" name="Int. J. Syst. Evol. Microbiol.">
        <title>The Global Catalogue of Microorganisms (GCM) 10K type strain sequencing project: providing services to taxonomists for standard genome sequencing and annotation.</title>
        <authorList>
            <consortium name="The Broad Institute Genomics Platform"/>
            <consortium name="The Broad Institute Genome Sequencing Center for Infectious Disease"/>
            <person name="Wu L."/>
            <person name="Ma J."/>
        </authorList>
    </citation>
    <scope>NUCLEOTIDE SEQUENCE [LARGE SCALE GENOMIC DNA]</scope>
    <source>
        <strain evidence="6">KACC 12634</strain>
    </source>
</reference>
<organism evidence="5 6">
    <name type="scientific">Glycomyces mayteni</name>
    <dbReference type="NCBI Taxonomy" id="543887"/>
    <lineage>
        <taxon>Bacteria</taxon>
        <taxon>Bacillati</taxon>
        <taxon>Actinomycetota</taxon>
        <taxon>Actinomycetes</taxon>
        <taxon>Glycomycetales</taxon>
        <taxon>Glycomycetaceae</taxon>
        <taxon>Glycomyces</taxon>
    </lineage>
</organism>
<dbReference type="InterPro" id="IPR013519">
    <property type="entry name" value="Int_alpha_beta-p"/>
</dbReference>
<dbReference type="InterPro" id="IPR028994">
    <property type="entry name" value="Integrin_alpha_N"/>
</dbReference>